<name>A0ACB9SNH3_HOLOL</name>
<keyword evidence="1" id="KW-0812">Transmembrane</keyword>
<keyword evidence="1" id="KW-0472">Membrane</keyword>
<organism evidence="1 2">
    <name type="scientific">Holotrichia oblita</name>
    <name type="common">Chafer beetle</name>
    <dbReference type="NCBI Taxonomy" id="644536"/>
    <lineage>
        <taxon>Eukaryota</taxon>
        <taxon>Metazoa</taxon>
        <taxon>Ecdysozoa</taxon>
        <taxon>Arthropoda</taxon>
        <taxon>Hexapoda</taxon>
        <taxon>Insecta</taxon>
        <taxon>Pterygota</taxon>
        <taxon>Neoptera</taxon>
        <taxon>Endopterygota</taxon>
        <taxon>Coleoptera</taxon>
        <taxon>Polyphaga</taxon>
        <taxon>Scarabaeiformia</taxon>
        <taxon>Scarabaeidae</taxon>
        <taxon>Melolonthinae</taxon>
        <taxon>Holotrichia</taxon>
    </lineage>
</organism>
<dbReference type="Proteomes" id="UP001056778">
    <property type="component" value="Chromosome 8"/>
</dbReference>
<evidence type="ECO:0000313" key="1">
    <source>
        <dbReference type="EMBL" id="KAI4456225.1"/>
    </source>
</evidence>
<dbReference type="EMBL" id="CM043022">
    <property type="protein sequence ID" value="KAI4456225.1"/>
    <property type="molecule type" value="Genomic_DNA"/>
</dbReference>
<protein>
    <submittedName>
        <fullName evidence="1">Transmembrane channel-related</fullName>
    </submittedName>
</protein>
<evidence type="ECO:0000313" key="2">
    <source>
        <dbReference type="Proteomes" id="UP001056778"/>
    </source>
</evidence>
<comment type="caution">
    <text evidence="1">The sequence shown here is derived from an EMBL/GenBank/DDBJ whole genome shotgun (WGS) entry which is preliminary data.</text>
</comment>
<proteinExistence type="predicted"/>
<reference evidence="1" key="1">
    <citation type="submission" date="2022-04" db="EMBL/GenBank/DDBJ databases">
        <title>Chromosome-scale genome assembly of Holotrichia oblita Faldermann.</title>
        <authorList>
            <person name="Rongchong L."/>
        </authorList>
    </citation>
    <scope>NUCLEOTIDE SEQUENCE</scope>
    <source>
        <strain evidence="1">81SQS9</strain>
    </source>
</reference>
<sequence length="1161" mass="134243">MNWWKSSLYAIKGRKNRVLPFDTGGQFICEQQIHLMQLLRKLNIVTEENVNDYGFTLGDFNEGQFYKTDSMPPIFGETIHAEDIIQFLGKNTAPEICDKIAAAIGITNIKTNTAVEAIQRNEFYVLVRTAESEYKCQYVILAVAPEHMMNILFYPPLTDAKITLYRRMHYKECVKYVITYREEFWRKLNYNGDIYCYRVPKEDFPILVTYNVSAEGVVALTGFLDLEYDDKKETHRIEVLAQLMLYFGKEALDPLDYTEKRWSLDDHLFESSLVCFPPPKTMKIFHEIRRPLGRMFFAGAETATYWYGHMGGAAQAGLRAAIEVLYEIRPQCLSAQDFIDLNKEEDDYAALSKPVTHRRSRLKDLFEQRNMPQRNHNNSESEESSVRNSQSDNPRLERHVEDSPGDFVARREMSSLDYDRDLVSAQHRTTSIHRNIDRRQNIALRTVPRNLEERRKWVTQAATLNRQPLYEHAQKILEYMQQDSSLMANDTDGEMLRSGSNKTLGCGKMLKYQIGIWFSRIQSNIRNLSYSYELWYSSLKEIEGNFGSGVSSYFKFLRRLFILNLLMTVLGLSFIVAPQVIFSVNTAGENVTVVNNNVNFSAEDLFTGAGYLTNTLMYYGFYTTGRINGVYSMPDAYFYTMVCIFIGNAVIIGVNMAKSYRKSFIETMGGLQNVFAHKIFCGWDYSIAKEQASSLKSNAIYTELKELLSDRLKMRVKRNFIQKFIIRTLQLAGHLFVFALVGAIGYLMWILLERHRVDDEDKDISSTVPILTAVIINVIVLVFPLIFRLIGSYEGYKSPRVRVIVTFLRTLLLEIVIVGILTVFWLTHSENQACWENSLGQEIYRLILFDFFFSVIFLSLFEGARYLLHKKFKSIKAPEFDISGNTFSVIYNQTLFWLGFYYSPMLGVIIILKLFLTWYVRSWVLLGFCVPPNKSWRAAQTETLFLIITFLSSLLLLLVHGYTMLMIRTSETCGPFRYVEFMHQIFFNAIADMDGNNTALIILSFISKPGVIALILIGLTMLVYYLRSKSVAQRNFVMFLRRRLVLAAQDKEFLLRHISEVSNGVNDDIVMKEIGIQNQEEFIDLDKDLSCCDEKENLDEDIDSESEGEIESTPVSLLESRNCIVKLRQFFLQKRNEESLSNMFAKNECLILNYICVCKYV</sequence>
<keyword evidence="2" id="KW-1185">Reference proteome</keyword>
<gene>
    <name evidence="1" type="ORF">MML48_8g00016884</name>
</gene>
<accession>A0ACB9SNH3</accession>